<dbReference type="OrthoDB" id="421767at2"/>
<feature type="region of interest" description="Disordered" evidence="2">
    <location>
        <begin position="54"/>
        <end position="103"/>
    </location>
</feature>
<dbReference type="InterPro" id="IPR019200">
    <property type="entry name" value="ATP_adenylylTrfase_C"/>
</dbReference>
<evidence type="ECO:0000313" key="5">
    <source>
        <dbReference type="EMBL" id="ENO96630.1"/>
    </source>
</evidence>
<dbReference type="RefSeq" id="WP_004364999.1">
    <property type="nucleotide sequence ID" value="NZ_AMXF01000093.1"/>
</dbReference>
<dbReference type="SUPFAM" id="SSF54197">
    <property type="entry name" value="HIT-like"/>
    <property type="match status" value="1"/>
</dbReference>
<evidence type="ECO:0000259" key="4">
    <source>
        <dbReference type="Pfam" id="PF19327"/>
    </source>
</evidence>
<sequence>MSINWIEAIDARSAAALASGALVPVQAEQVELEDAGMRFIVRWVSSLAAKDASRSAAPAGGAGEKAGKGEGVQGAAARAEGAGDEAARDGKTVAIPGGPRDPNFNPFLNPDPELTVGPVGDAHVAILNKFPLCARHLVLARRAFEEQLLPLARSDFAALAELMGEAGGIGLYNGGTAAGASQRHKHVQWMPDDAGNASLSLFASGLPTALAEQGVATHAALPMRHCFVRVRCGRGEAVEAAADSLHAGFERARAELGLEAGEDGLLPPFNLLAGEGWLLAIPRSQEHFEGISMSAVCFGGTLYTRHREQIEAIRAVGPLRALAAVGY</sequence>
<name>N6YYE6_9RHOO</name>
<gene>
    <name evidence="5" type="ORF">C667_12998</name>
</gene>
<dbReference type="InterPro" id="IPR036265">
    <property type="entry name" value="HIT-like_sf"/>
</dbReference>
<protein>
    <submittedName>
        <fullName evidence="5">Ap4A phosphorylase II</fullName>
    </submittedName>
</protein>
<dbReference type="GO" id="GO:0005524">
    <property type="term" value="F:ATP binding"/>
    <property type="evidence" value="ECO:0007669"/>
    <property type="project" value="InterPro"/>
</dbReference>
<keyword evidence="6" id="KW-1185">Reference proteome</keyword>
<proteinExistence type="predicted"/>
<dbReference type="GO" id="GO:0009117">
    <property type="term" value="P:nucleotide metabolic process"/>
    <property type="evidence" value="ECO:0007669"/>
    <property type="project" value="InterPro"/>
</dbReference>
<dbReference type="InterPro" id="IPR045759">
    <property type="entry name" value="Ap4A_phos1/2_N"/>
</dbReference>
<dbReference type="PANTHER" id="PTHR38420">
    <property type="entry name" value="AP-4-A PHOSPHORYLASE II"/>
    <property type="match status" value="1"/>
</dbReference>
<dbReference type="PANTHER" id="PTHR38420:SF1">
    <property type="entry name" value="PUTATIVE (AFU_ORTHOLOGUE AFUA_5G14690)-RELATED"/>
    <property type="match status" value="1"/>
</dbReference>
<evidence type="ECO:0000259" key="3">
    <source>
        <dbReference type="Pfam" id="PF09830"/>
    </source>
</evidence>
<dbReference type="EMBL" id="AMXF01000093">
    <property type="protein sequence ID" value="ENO96630.1"/>
    <property type="molecule type" value="Genomic_DNA"/>
</dbReference>
<dbReference type="Proteomes" id="UP000013047">
    <property type="component" value="Unassembled WGS sequence"/>
</dbReference>
<feature type="domain" description="ATP adenylyltransferase C-terminal" evidence="3">
    <location>
        <begin position="220"/>
        <end position="327"/>
    </location>
</feature>
<dbReference type="Gene3D" id="3.30.428.70">
    <property type="match status" value="1"/>
</dbReference>
<feature type="domain" description="Ap4A phosphorylase 1/2 N-terminal" evidence="4">
    <location>
        <begin position="7"/>
        <end position="56"/>
    </location>
</feature>
<dbReference type="AlphaFoldDB" id="N6YYE6"/>
<evidence type="ECO:0000313" key="6">
    <source>
        <dbReference type="Proteomes" id="UP000013047"/>
    </source>
</evidence>
<accession>N6YYE6</accession>
<dbReference type="Pfam" id="PF19327">
    <property type="entry name" value="Ap4A_phos_N"/>
    <property type="match status" value="2"/>
</dbReference>
<dbReference type="GO" id="GO:0003877">
    <property type="term" value="F:ATP:ADP adenylyltransferase activity"/>
    <property type="evidence" value="ECO:0007669"/>
    <property type="project" value="InterPro"/>
</dbReference>
<feature type="active site" description="Nucleophile" evidence="1">
    <location>
        <position position="186"/>
    </location>
</feature>
<feature type="domain" description="Ap4A phosphorylase 1/2 N-terminal" evidence="4">
    <location>
        <begin position="101"/>
        <end position="192"/>
    </location>
</feature>
<reference evidence="5 6" key="1">
    <citation type="submission" date="2012-09" db="EMBL/GenBank/DDBJ databases">
        <title>Draft Genome Sequences of 6 Strains from Genus Thauera.</title>
        <authorList>
            <person name="Liu B."/>
            <person name="Shapleigh J.P."/>
            <person name="Frostegard A.H."/>
        </authorList>
    </citation>
    <scope>NUCLEOTIDE SEQUENCE [LARGE SCALE GENOMIC DNA]</scope>
    <source>
        <strain evidence="5 6">B4P</strain>
    </source>
</reference>
<evidence type="ECO:0000256" key="2">
    <source>
        <dbReference type="SAM" id="MobiDB-lite"/>
    </source>
</evidence>
<feature type="compositionally biased region" description="Gly residues" evidence="2">
    <location>
        <begin position="60"/>
        <end position="72"/>
    </location>
</feature>
<dbReference type="InterPro" id="IPR009163">
    <property type="entry name" value="Ap4A_phos1/2"/>
</dbReference>
<dbReference type="Pfam" id="PF09830">
    <property type="entry name" value="ATP_transf"/>
    <property type="match status" value="1"/>
</dbReference>
<comment type="caution">
    <text evidence="5">The sequence shown here is derived from an EMBL/GenBank/DDBJ whole genome shotgun (WGS) entry which is preliminary data.</text>
</comment>
<organism evidence="5 6">
    <name type="scientific">Thauera phenylacetica B4P</name>
    <dbReference type="NCBI Taxonomy" id="1234382"/>
    <lineage>
        <taxon>Bacteria</taxon>
        <taxon>Pseudomonadati</taxon>
        <taxon>Pseudomonadota</taxon>
        <taxon>Betaproteobacteria</taxon>
        <taxon>Rhodocyclales</taxon>
        <taxon>Zoogloeaceae</taxon>
        <taxon>Thauera</taxon>
    </lineage>
</organism>
<dbReference type="PIRSF" id="PIRSF000846">
    <property type="entry name" value="ATP_adenylyltr"/>
    <property type="match status" value="1"/>
</dbReference>
<evidence type="ECO:0000256" key="1">
    <source>
        <dbReference type="PIRSR" id="PIRSR000846-1"/>
    </source>
</evidence>
<dbReference type="InterPro" id="IPR043171">
    <property type="entry name" value="Ap4A_phos1/2-like"/>
</dbReference>